<sequence length="598" mass="64958">MKLLLKYMKPYRGLAIVTVLVLMVDIAGTLLVPTLLANMVNIGVATKNFNYILQNGLAMLGATALASGGALLGSYLSAKLAASVGRDIRNAVYDSSLAFSGSDFERFGTGSMITRTLNDINVIQQSIIMTIQMVLPVPIMCVMGIALATSIDYQMGILLAIVVAVVLVIAAITVANAAPIFTRLQRFIDRMNVVLRENITGVRVIRAFNKEEHENERLDDVFSRYAKAAIKVNWLFAGLDCSAFFLMNIAEVAVLWFGGNRVGAHAMEIGSISAVLEYAMLILFFIMMAQIVALTLPRAKACLDRAGEVIDLVPEIRDCVRPAHDPLDAKDDSAFDAAVTADAAEPDDDADVVAAFRHVTFRFSDADEDTLHNLNFHCRRGQTTAIIGSTGSGKSTVAKLLLRFHDVTGGAIQFNGADVRGMTQESLRDAIAYVPQKAWLFSGTIADNLRFGNEAATEEQMRHALDVAQSQFVYDLPDGLDSRVAQGGTNFSGGQRQRLSIARALMKRADLYIFDDSFSALDFKTDAALRRALVPETRDAATLIIAQRISTILHADQIIVLKDGEMAGIGTHEELMETCEVYRAIAESQMKGGDGNGR</sequence>
<dbReference type="GO" id="GO:0005524">
    <property type="term" value="F:ATP binding"/>
    <property type="evidence" value="ECO:0007669"/>
    <property type="project" value="UniProtKB-KW"/>
</dbReference>
<evidence type="ECO:0000259" key="11">
    <source>
        <dbReference type="PROSITE" id="PS50929"/>
    </source>
</evidence>
<evidence type="ECO:0000256" key="8">
    <source>
        <dbReference type="ARBA" id="ARBA00023136"/>
    </source>
</evidence>
<dbReference type="PROSITE" id="PS50893">
    <property type="entry name" value="ABC_TRANSPORTER_2"/>
    <property type="match status" value="1"/>
</dbReference>
<evidence type="ECO:0000256" key="6">
    <source>
        <dbReference type="ARBA" id="ARBA00022840"/>
    </source>
</evidence>
<organism evidence="12 13">
    <name type="scientific">Collinsella tanakaei</name>
    <dbReference type="NCBI Taxonomy" id="626935"/>
    <lineage>
        <taxon>Bacteria</taxon>
        <taxon>Bacillati</taxon>
        <taxon>Actinomycetota</taxon>
        <taxon>Coriobacteriia</taxon>
        <taxon>Coriobacteriales</taxon>
        <taxon>Coriobacteriaceae</taxon>
        <taxon>Collinsella</taxon>
    </lineage>
</organism>
<name>A0A3E4QR34_9ACTN</name>
<dbReference type="InterPro" id="IPR017871">
    <property type="entry name" value="ABC_transporter-like_CS"/>
</dbReference>
<feature type="transmembrane region" description="Helical" evidence="9">
    <location>
        <begin position="56"/>
        <end position="76"/>
    </location>
</feature>
<feature type="transmembrane region" description="Helical" evidence="9">
    <location>
        <begin position="12"/>
        <end position="36"/>
    </location>
</feature>
<dbReference type="InterPro" id="IPR036640">
    <property type="entry name" value="ABC1_TM_sf"/>
</dbReference>
<dbReference type="PROSITE" id="PS00211">
    <property type="entry name" value="ABC_TRANSPORTER_1"/>
    <property type="match status" value="1"/>
</dbReference>
<evidence type="ECO:0000313" key="12">
    <source>
        <dbReference type="EMBL" id="RGL09518.1"/>
    </source>
</evidence>
<dbReference type="InterPro" id="IPR011527">
    <property type="entry name" value="ABC1_TM_dom"/>
</dbReference>
<keyword evidence="8 9" id="KW-0472">Membrane</keyword>
<evidence type="ECO:0000256" key="4">
    <source>
        <dbReference type="ARBA" id="ARBA00022692"/>
    </source>
</evidence>
<keyword evidence="4 9" id="KW-0812">Transmembrane</keyword>
<evidence type="ECO:0000256" key="5">
    <source>
        <dbReference type="ARBA" id="ARBA00022741"/>
    </source>
</evidence>
<feature type="transmembrane region" description="Helical" evidence="9">
    <location>
        <begin position="133"/>
        <end position="151"/>
    </location>
</feature>
<evidence type="ECO:0000256" key="9">
    <source>
        <dbReference type="SAM" id="Phobius"/>
    </source>
</evidence>
<protein>
    <submittedName>
        <fullName evidence="12">ABC transporter ATP-binding protein</fullName>
    </submittedName>
</protein>
<dbReference type="PANTHER" id="PTHR43394:SF1">
    <property type="entry name" value="ATP-BINDING CASSETTE SUB-FAMILY B MEMBER 10, MITOCHONDRIAL"/>
    <property type="match status" value="1"/>
</dbReference>
<dbReference type="SMART" id="SM00382">
    <property type="entry name" value="AAA"/>
    <property type="match status" value="1"/>
</dbReference>
<dbReference type="GO" id="GO:0005886">
    <property type="term" value="C:plasma membrane"/>
    <property type="evidence" value="ECO:0007669"/>
    <property type="project" value="UniProtKB-SubCell"/>
</dbReference>
<keyword evidence="5" id="KW-0547">Nucleotide-binding</keyword>
<evidence type="ECO:0000256" key="1">
    <source>
        <dbReference type="ARBA" id="ARBA00004651"/>
    </source>
</evidence>
<dbReference type="Gene3D" id="1.20.1560.10">
    <property type="entry name" value="ABC transporter type 1, transmembrane domain"/>
    <property type="match status" value="1"/>
</dbReference>
<keyword evidence="3" id="KW-1003">Cell membrane</keyword>
<evidence type="ECO:0000256" key="3">
    <source>
        <dbReference type="ARBA" id="ARBA00022475"/>
    </source>
</evidence>
<dbReference type="Pfam" id="PF00005">
    <property type="entry name" value="ABC_tran"/>
    <property type="match status" value="1"/>
</dbReference>
<keyword evidence="7 9" id="KW-1133">Transmembrane helix</keyword>
<keyword evidence="6 12" id="KW-0067">ATP-binding</keyword>
<feature type="transmembrane region" description="Helical" evidence="9">
    <location>
        <begin position="278"/>
        <end position="296"/>
    </location>
</feature>
<dbReference type="InterPro" id="IPR039421">
    <property type="entry name" value="Type_1_exporter"/>
</dbReference>
<dbReference type="CDD" id="cd18548">
    <property type="entry name" value="ABC_6TM_Tm287_like"/>
    <property type="match status" value="1"/>
</dbReference>
<proteinExistence type="predicted"/>
<evidence type="ECO:0000259" key="10">
    <source>
        <dbReference type="PROSITE" id="PS50893"/>
    </source>
</evidence>
<dbReference type="EMBL" id="QSRJ01000009">
    <property type="protein sequence ID" value="RGL09518.1"/>
    <property type="molecule type" value="Genomic_DNA"/>
</dbReference>
<accession>A0A3E4QR34</accession>
<dbReference type="InterPro" id="IPR027417">
    <property type="entry name" value="P-loop_NTPase"/>
</dbReference>
<dbReference type="Pfam" id="PF00664">
    <property type="entry name" value="ABC_membrane"/>
    <property type="match status" value="1"/>
</dbReference>
<evidence type="ECO:0000256" key="2">
    <source>
        <dbReference type="ARBA" id="ARBA00022448"/>
    </source>
</evidence>
<dbReference type="InterPro" id="IPR003593">
    <property type="entry name" value="AAA+_ATPase"/>
</dbReference>
<feature type="domain" description="ABC transporter" evidence="10">
    <location>
        <begin position="356"/>
        <end position="588"/>
    </location>
</feature>
<dbReference type="PANTHER" id="PTHR43394">
    <property type="entry name" value="ATP-DEPENDENT PERMEASE MDL1, MITOCHONDRIAL"/>
    <property type="match status" value="1"/>
</dbReference>
<evidence type="ECO:0000256" key="7">
    <source>
        <dbReference type="ARBA" id="ARBA00022989"/>
    </source>
</evidence>
<comment type="subcellular location">
    <subcellularLocation>
        <location evidence="1">Cell membrane</location>
        <topology evidence="1">Multi-pass membrane protein</topology>
    </subcellularLocation>
</comment>
<dbReference type="GO" id="GO:0015421">
    <property type="term" value="F:ABC-type oligopeptide transporter activity"/>
    <property type="evidence" value="ECO:0007669"/>
    <property type="project" value="TreeGrafter"/>
</dbReference>
<comment type="caution">
    <text evidence="12">The sequence shown here is derived from an EMBL/GenBank/DDBJ whole genome shotgun (WGS) entry which is preliminary data.</text>
</comment>
<gene>
    <name evidence="12" type="ORF">DXC81_07925</name>
</gene>
<dbReference type="Gene3D" id="3.40.50.300">
    <property type="entry name" value="P-loop containing nucleotide triphosphate hydrolases"/>
    <property type="match status" value="1"/>
</dbReference>
<keyword evidence="2" id="KW-0813">Transport</keyword>
<evidence type="ECO:0000313" key="13">
    <source>
        <dbReference type="Proteomes" id="UP000260943"/>
    </source>
</evidence>
<dbReference type="RefSeq" id="WP_117679925.1">
    <property type="nucleotide sequence ID" value="NZ_QSRJ01000009.1"/>
</dbReference>
<dbReference type="SUPFAM" id="SSF52540">
    <property type="entry name" value="P-loop containing nucleoside triphosphate hydrolases"/>
    <property type="match status" value="1"/>
</dbReference>
<dbReference type="SUPFAM" id="SSF90123">
    <property type="entry name" value="ABC transporter transmembrane region"/>
    <property type="match status" value="1"/>
</dbReference>
<reference evidence="12 13" key="1">
    <citation type="submission" date="2018-08" db="EMBL/GenBank/DDBJ databases">
        <title>A genome reference for cultivated species of the human gut microbiota.</title>
        <authorList>
            <person name="Zou Y."/>
            <person name="Xue W."/>
            <person name="Luo G."/>
        </authorList>
    </citation>
    <scope>NUCLEOTIDE SEQUENCE [LARGE SCALE GENOMIC DNA]</scope>
    <source>
        <strain evidence="12 13">TF08-14</strain>
    </source>
</reference>
<dbReference type="GO" id="GO:0016887">
    <property type="term" value="F:ATP hydrolysis activity"/>
    <property type="evidence" value="ECO:0007669"/>
    <property type="project" value="InterPro"/>
</dbReference>
<feature type="transmembrane region" description="Helical" evidence="9">
    <location>
        <begin position="234"/>
        <end position="258"/>
    </location>
</feature>
<dbReference type="InterPro" id="IPR003439">
    <property type="entry name" value="ABC_transporter-like_ATP-bd"/>
</dbReference>
<dbReference type="AlphaFoldDB" id="A0A3E4QR34"/>
<dbReference type="PROSITE" id="PS50929">
    <property type="entry name" value="ABC_TM1F"/>
    <property type="match status" value="1"/>
</dbReference>
<feature type="transmembrane region" description="Helical" evidence="9">
    <location>
        <begin position="157"/>
        <end position="181"/>
    </location>
</feature>
<dbReference type="FunFam" id="3.40.50.300:FF:000854">
    <property type="entry name" value="Multidrug ABC transporter ATP-binding protein"/>
    <property type="match status" value="1"/>
</dbReference>
<dbReference type="Proteomes" id="UP000260943">
    <property type="component" value="Unassembled WGS sequence"/>
</dbReference>
<feature type="domain" description="ABC transmembrane type-1" evidence="11">
    <location>
        <begin position="16"/>
        <end position="298"/>
    </location>
</feature>